<sequence length="195" mass="23450">MIIMNEIFSDFIEESIESLKKLQSNILDKQIDSIVINQTFFHKDYLNEKNITETIPEFKEIKEVKQPVLYWFELESSDKNQQIREKIESYREPLKKDFSHPNYRYTSSYKKTFSSDTKILYVGKVQTGFWGRLVTHLGYSRYKTTAGMQLFHWYDPIEFGELKLHYITFDKDMKYLVTVLEKQLAKKFQPLIGYY</sequence>
<organism evidence="1 2">
    <name type="scientific">Mesonia algae</name>
    <dbReference type="NCBI Taxonomy" id="213248"/>
    <lineage>
        <taxon>Bacteria</taxon>
        <taxon>Pseudomonadati</taxon>
        <taxon>Bacteroidota</taxon>
        <taxon>Flavobacteriia</taxon>
        <taxon>Flavobacteriales</taxon>
        <taxon>Flavobacteriaceae</taxon>
        <taxon>Mesonia</taxon>
    </lineage>
</organism>
<dbReference type="EMBL" id="QKYV01000004">
    <property type="protein sequence ID" value="PZW40615.1"/>
    <property type="molecule type" value="Genomic_DNA"/>
</dbReference>
<name>A0A2W7I661_9FLAO</name>
<evidence type="ECO:0000313" key="1">
    <source>
        <dbReference type="EMBL" id="PZW40615.1"/>
    </source>
</evidence>
<proteinExistence type="predicted"/>
<reference evidence="1 2" key="1">
    <citation type="submission" date="2018-06" db="EMBL/GenBank/DDBJ databases">
        <title>Genomic Encyclopedia of Archaeal and Bacterial Type Strains, Phase II (KMG-II): from individual species to whole genera.</title>
        <authorList>
            <person name="Goeker M."/>
        </authorList>
    </citation>
    <scope>NUCLEOTIDE SEQUENCE [LARGE SCALE GENOMIC DNA]</scope>
    <source>
        <strain evidence="1 2">DSM 15361</strain>
    </source>
</reference>
<gene>
    <name evidence="1" type="ORF">LX95_01681</name>
</gene>
<comment type="caution">
    <text evidence="1">The sequence shown here is derived from an EMBL/GenBank/DDBJ whole genome shotgun (WGS) entry which is preliminary data.</text>
</comment>
<accession>A0A2W7I661</accession>
<dbReference type="Proteomes" id="UP000249542">
    <property type="component" value="Unassembled WGS sequence"/>
</dbReference>
<protein>
    <submittedName>
        <fullName evidence="1">Uncharacterized protein</fullName>
    </submittedName>
</protein>
<evidence type="ECO:0000313" key="2">
    <source>
        <dbReference type="Proteomes" id="UP000249542"/>
    </source>
</evidence>
<dbReference type="AlphaFoldDB" id="A0A2W7I661"/>
<keyword evidence="2" id="KW-1185">Reference proteome</keyword>